<evidence type="ECO:0000256" key="1">
    <source>
        <dbReference type="SAM" id="SignalP"/>
    </source>
</evidence>
<evidence type="ECO:0000313" key="3">
    <source>
        <dbReference type="Proteomes" id="UP001642406"/>
    </source>
</evidence>
<dbReference type="InterPro" id="IPR036423">
    <property type="entry name" value="SOD-like_Cu/Zn_dom_sf"/>
</dbReference>
<feature type="chain" id="PRO_5046216349" description="Cytosolic cu zn superoxide dismutase" evidence="1">
    <location>
        <begin position="18"/>
        <end position="264"/>
    </location>
</feature>
<dbReference type="EMBL" id="CAWUHC010000031">
    <property type="protein sequence ID" value="CAK7220575.1"/>
    <property type="molecule type" value="Genomic_DNA"/>
</dbReference>
<organism evidence="2 3">
    <name type="scientific">Sporothrix bragantina</name>
    <dbReference type="NCBI Taxonomy" id="671064"/>
    <lineage>
        <taxon>Eukaryota</taxon>
        <taxon>Fungi</taxon>
        <taxon>Dikarya</taxon>
        <taxon>Ascomycota</taxon>
        <taxon>Pezizomycotina</taxon>
        <taxon>Sordariomycetes</taxon>
        <taxon>Sordariomycetidae</taxon>
        <taxon>Ophiostomatales</taxon>
        <taxon>Ophiostomataceae</taxon>
        <taxon>Sporothrix</taxon>
    </lineage>
</organism>
<protein>
    <recommendedName>
        <fullName evidence="4">Cytosolic cu zn superoxide dismutase</fullName>
    </recommendedName>
</protein>
<evidence type="ECO:0008006" key="4">
    <source>
        <dbReference type="Google" id="ProtNLM"/>
    </source>
</evidence>
<proteinExistence type="predicted"/>
<keyword evidence="3" id="KW-1185">Reference proteome</keyword>
<evidence type="ECO:0000313" key="2">
    <source>
        <dbReference type="EMBL" id="CAK7220575.1"/>
    </source>
</evidence>
<feature type="signal peptide" evidence="1">
    <location>
        <begin position="1"/>
        <end position="17"/>
    </location>
</feature>
<name>A0ABP0BM95_9PEZI</name>
<accession>A0ABP0BM95</accession>
<gene>
    <name evidence="2" type="ORF">SBRCBS47491_004235</name>
</gene>
<dbReference type="SUPFAM" id="SSF49329">
    <property type="entry name" value="Cu,Zn superoxide dismutase-like"/>
    <property type="match status" value="1"/>
</dbReference>
<comment type="caution">
    <text evidence="2">The sequence shown here is derived from an EMBL/GenBank/DDBJ whole genome shotgun (WGS) entry which is preliminary data.</text>
</comment>
<sequence length="264" mass="26528">MRASALLSAVLAAGVLAQDTITASGPLTGALGNATVTINNPSDVSYVATLPDTAFDTAAYPGGGNAKGRIVAQARPDGIGVVFHVEFSNLPKTGGPFTYHIHASPVPANGNCTAAGGHLDPFQRNDDPACESELKQTCQVGDMSGKHGKITSDPFNATYHDLFVSTNPASPAFFGNLSFVLHYPNKTRISCANFVQEAAVHGGHGHGNGNGTAKPTGTGSVLPSITPSSFVTVSAASGVGFTSTRVAALGAGAAGVLAAIALAL</sequence>
<reference evidence="2 3" key="1">
    <citation type="submission" date="2024-01" db="EMBL/GenBank/DDBJ databases">
        <authorList>
            <person name="Allen C."/>
            <person name="Tagirdzhanova G."/>
        </authorList>
    </citation>
    <scope>NUCLEOTIDE SEQUENCE [LARGE SCALE GENOMIC DNA]</scope>
</reference>
<dbReference type="Proteomes" id="UP001642406">
    <property type="component" value="Unassembled WGS sequence"/>
</dbReference>
<dbReference type="Gene3D" id="2.60.40.200">
    <property type="entry name" value="Superoxide dismutase, copper/zinc binding domain"/>
    <property type="match status" value="1"/>
</dbReference>
<keyword evidence="1" id="KW-0732">Signal</keyword>